<evidence type="ECO:0008006" key="3">
    <source>
        <dbReference type="Google" id="ProtNLM"/>
    </source>
</evidence>
<organism evidence="1 2">
    <name type="scientific">Lysobacter dokdonensis DS-58</name>
    <dbReference type="NCBI Taxonomy" id="1300345"/>
    <lineage>
        <taxon>Bacteria</taxon>
        <taxon>Pseudomonadati</taxon>
        <taxon>Pseudomonadota</taxon>
        <taxon>Gammaproteobacteria</taxon>
        <taxon>Lysobacterales</taxon>
        <taxon>Lysobacteraceae</taxon>
        <taxon>Noviluteimonas</taxon>
    </lineage>
</organism>
<dbReference type="OrthoDB" id="6059122at2"/>
<protein>
    <recommendedName>
        <fullName evidence="3">PepSY domain-containing protein</fullName>
    </recommendedName>
</protein>
<name>A0A0A2WKM0_9GAMM</name>
<dbReference type="AlphaFoldDB" id="A0A0A2WKM0"/>
<dbReference type="STRING" id="1300345.LF41_2908"/>
<dbReference type="RefSeq" id="WP_036168124.1">
    <property type="nucleotide sequence ID" value="NZ_JRKJ01000008.1"/>
</dbReference>
<evidence type="ECO:0000313" key="1">
    <source>
        <dbReference type="EMBL" id="KGQ19262.1"/>
    </source>
</evidence>
<dbReference type="PATRIC" id="fig|1300345.3.peg.1459"/>
<gene>
    <name evidence="1" type="ORF">LF41_2908</name>
</gene>
<reference evidence="1 2" key="1">
    <citation type="submission" date="2014-09" db="EMBL/GenBank/DDBJ databases">
        <title>Genome sequences of Lysobacter dokdonensis DS-58.</title>
        <authorList>
            <person name="Kim J.F."/>
            <person name="Kwak M.-J."/>
        </authorList>
    </citation>
    <scope>NUCLEOTIDE SEQUENCE [LARGE SCALE GENOMIC DNA]</scope>
    <source>
        <strain evidence="1 2">DS-58</strain>
    </source>
</reference>
<dbReference type="EMBL" id="JRKJ01000008">
    <property type="protein sequence ID" value="KGQ19262.1"/>
    <property type="molecule type" value="Genomic_DNA"/>
</dbReference>
<comment type="caution">
    <text evidence="1">The sequence shown here is derived from an EMBL/GenBank/DDBJ whole genome shotgun (WGS) entry which is preliminary data.</text>
</comment>
<keyword evidence="2" id="KW-1185">Reference proteome</keyword>
<proteinExistence type="predicted"/>
<sequence length="83" mass="9072">MTAVTRDVAGWHNRQHDDCRFKKLLGTSVLETGDGDSTEKWTIEACDGRQFSYQVFVIPAPDGSIADMVSNLDEAPIAGEGDQ</sequence>
<accession>A0A0A2WKM0</accession>
<evidence type="ECO:0000313" key="2">
    <source>
        <dbReference type="Proteomes" id="UP000030518"/>
    </source>
</evidence>
<dbReference type="Proteomes" id="UP000030518">
    <property type="component" value="Unassembled WGS sequence"/>
</dbReference>